<evidence type="ECO:0000256" key="13">
    <source>
        <dbReference type="ARBA" id="ARBA00031609"/>
    </source>
</evidence>
<keyword evidence="16" id="KW-1185">Reference proteome</keyword>
<keyword evidence="5" id="KW-0808">Transferase</keyword>
<evidence type="ECO:0000256" key="7">
    <source>
        <dbReference type="ARBA" id="ARBA00022884"/>
    </source>
</evidence>
<reference evidence="15" key="2">
    <citation type="submission" date="2022-10" db="EMBL/GenBank/DDBJ databases">
        <authorList>
            <consortium name="ENA_rothamsted_submissions"/>
            <consortium name="culmorum"/>
            <person name="King R."/>
        </authorList>
    </citation>
    <scope>NUCLEOTIDE SEQUENCE</scope>
</reference>
<dbReference type="GO" id="GO:0000179">
    <property type="term" value="F:rRNA (adenine-N6,N6-)-dimethyltransferase activity"/>
    <property type="evidence" value="ECO:0007669"/>
    <property type="project" value="TreeGrafter"/>
</dbReference>
<dbReference type="GO" id="GO:0006391">
    <property type="term" value="P:transcription initiation at mitochondrial promoter"/>
    <property type="evidence" value="ECO:0007669"/>
    <property type="project" value="TreeGrafter"/>
</dbReference>
<gene>
    <name evidence="15" type="ORF">PHAECO_LOCUS8114</name>
</gene>
<dbReference type="GO" id="GO:0005759">
    <property type="term" value="C:mitochondrial matrix"/>
    <property type="evidence" value="ECO:0007669"/>
    <property type="project" value="TreeGrafter"/>
</dbReference>
<evidence type="ECO:0000256" key="3">
    <source>
        <dbReference type="ARBA" id="ARBA00022552"/>
    </source>
</evidence>
<dbReference type="GO" id="GO:0003723">
    <property type="term" value="F:RNA binding"/>
    <property type="evidence" value="ECO:0007669"/>
    <property type="project" value="UniProtKB-KW"/>
</dbReference>
<keyword evidence="6" id="KW-0949">S-adenosyl-L-methionine</keyword>
<dbReference type="OrthoDB" id="9895503at2759"/>
<keyword evidence="3" id="KW-0698">rRNA processing</keyword>
<name>A0A9N9SFL6_PHACE</name>
<protein>
    <recommendedName>
        <fullName evidence="2">Dimethyladenosine transferase 2, mitochondrial</fullName>
    </recommendedName>
    <alternativeName>
        <fullName evidence="12">Mitochondrial 12S rRNA dimethylase 2</fullName>
    </alternativeName>
    <alternativeName>
        <fullName evidence="13">Mitochondrial transcription factor B2</fullName>
    </alternativeName>
    <alternativeName>
        <fullName evidence="14">S-adenosylmethionine-6-N', N'-adenosyl(rRNA) dimethyltransferase 2</fullName>
    </alternativeName>
</protein>
<proteinExistence type="predicted"/>
<dbReference type="PANTHER" id="PTHR11727">
    <property type="entry name" value="DIMETHYLADENOSINE TRANSFERASE"/>
    <property type="match status" value="1"/>
</dbReference>
<dbReference type="PANTHER" id="PTHR11727:SF13">
    <property type="entry name" value="DIMETHYLADENOSINE TRANSFERASE 2, MITOCHONDRIAL"/>
    <property type="match status" value="1"/>
</dbReference>
<keyword evidence="11" id="KW-0804">Transcription</keyword>
<keyword evidence="8" id="KW-0809">Transit peptide</keyword>
<keyword evidence="9" id="KW-0805">Transcription regulation</keyword>
<evidence type="ECO:0000256" key="12">
    <source>
        <dbReference type="ARBA" id="ARBA00029708"/>
    </source>
</evidence>
<evidence type="ECO:0000256" key="8">
    <source>
        <dbReference type="ARBA" id="ARBA00022946"/>
    </source>
</evidence>
<reference evidence="15" key="1">
    <citation type="submission" date="2022-01" db="EMBL/GenBank/DDBJ databases">
        <authorList>
            <person name="King R."/>
        </authorList>
    </citation>
    <scope>NUCLEOTIDE SEQUENCE</scope>
</reference>
<evidence type="ECO:0000256" key="2">
    <source>
        <dbReference type="ARBA" id="ARBA00018369"/>
    </source>
</evidence>
<evidence type="ECO:0000313" key="16">
    <source>
        <dbReference type="Proteomes" id="UP001153737"/>
    </source>
</evidence>
<dbReference type="GO" id="GO:0034246">
    <property type="term" value="F:mitochondrial transcription factor activity"/>
    <property type="evidence" value="ECO:0007669"/>
    <property type="project" value="TreeGrafter"/>
</dbReference>
<keyword evidence="4" id="KW-0489">Methyltransferase</keyword>
<evidence type="ECO:0000256" key="6">
    <source>
        <dbReference type="ARBA" id="ARBA00022691"/>
    </source>
</evidence>
<evidence type="ECO:0000256" key="1">
    <source>
        <dbReference type="ARBA" id="ARBA00004173"/>
    </source>
</evidence>
<sequence length="424" mass="49824">MLYYFSHPLKVQNINSRLKKQLIRLFGTKTTQENKRKSTSDVYTFLRKPHLVQVGQYIPPQYKDVVKFENAEHFYLICPEAAKQVVSLVLPSVDMSGHQLIAETNAGLGLISTELLENGVQRVRMYESCPDFRKELMNFNEVYPGRIELFTKDIFQLPRFAYIDNMDNANRVHSLLKNVPKRAWIDEPSMTIIGFISSLTFIKYLIKSLALQSGPISYGRIQLFAFMKHKDYAILTAGPEENLNVYQVVSILFNMLFDYELIQRFPRDIFLPWEHHSNKRVYVKNHNHDEIYLVKVNYKKDLPVKIEQLLPLYFFIRQFYGKGNKKIIPTIEKWVPDCGRNIIVPTLDHEMYFENINIFTRFRELTPTQILSIFMEMVNNPTYKGSPFTAMIENSLLKTETVETYIADATLERNFIEDMEEKFD</sequence>
<evidence type="ECO:0000256" key="11">
    <source>
        <dbReference type="ARBA" id="ARBA00023163"/>
    </source>
</evidence>
<evidence type="ECO:0000256" key="14">
    <source>
        <dbReference type="ARBA" id="ARBA00032796"/>
    </source>
</evidence>
<evidence type="ECO:0000256" key="10">
    <source>
        <dbReference type="ARBA" id="ARBA00023128"/>
    </source>
</evidence>
<dbReference type="Proteomes" id="UP001153737">
    <property type="component" value="Chromosome 4"/>
</dbReference>
<dbReference type="SUPFAM" id="SSF53335">
    <property type="entry name" value="S-adenosyl-L-methionine-dependent methyltransferases"/>
    <property type="match status" value="1"/>
</dbReference>
<evidence type="ECO:0000256" key="9">
    <source>
        <dbReference type="ARBA" id="ARBA00023015"/>
    </source>
</evidence>
<dbReference type="InterPro" id="IPR029063">
    <property type="entry name" value="SAM-dependent_MTases_sf"/>
</dbReference>
<dbReference type="Gene3D" id="3.40.50.150">
    <property type="entry name" value="Vaccinia Virus protein VP39"/>
    <property type="match status" value="1"/>
</dbReference>
<evidence type="ECO:0000313" key="15">
    <source>
        <dbReference type="EMBL" id="CAG9821004.1"/>
    </source>
</evidence>
<accession>A0A9N9SFL6</accession>
<dbReference type="InterPro" id="IPR001737">
    <property type="entry name" value="KsgA/Erm"/>
</dbReference>
<organism evidence="15 16">
    <name type="scientific">Phaedon cochleariae</name>
    <name type="common">Mustard beetle</name>
    <dbReference type="NCBI Taxonomy" id="80249"/>
    <lineage>
        <taxon>Eukaryota</taxon>
        <taxon>Metazoa</taxon>
        <taxon>Ecdysozoa</taxon>
        <taxon>Arthropoda</taxon>
        <taxon>Hexapoda</taxon>
        <taxon>Insecta</taxon>
        <taxon>Pterygota</taxon>
        <taxon>Neoptera</taxon>
        <taxon>Endopterygota</taxon>
        <taxon>Coleoptera</taxon>
        <taxon>Polyphaga</taxon>
        <taxon>Cucujiformia</taxon>
        <taxon>Chrysomeloidea</taxon>
        <taxon>Chrysomelidae</taxon>
        <taxon>Chrysomelinae</taxon>
        <taxon>Chrysomelini</taxon>
        <taxon>Phaedon</taxon>
    </lineage>
</organism>
<keyword evidence="7" id="KW-0694">RNA-binding</keyword>
<dbReference type="AlphaFoldDB" id="A0A9N9SFL6"/>
<comment type="subcellular location">
    <subcellularLocation>
        <location evidence="1">Mitochondrion</location>
    </subcellularLocation>
</comment>
<evidence type="ECO:0000256" key="4">
    <source>
        <dbReference type="ARBA" id="ARBA00022603"/>
    </source>
</evidence>
<keyword evidence="10" id="KW-0496">Mitochondrion</keyword>
<evidence type="ECO:0000256" key="5">
    <source>
        <dbReference type="ARBA" id="ARBA00022679"/>
    </source>
</evidence>
<dbReference type="EMBL" id="OU896710">
    <property type="protein sequence ID" value="CAG9821004.1"/>
    <property type="molecule type" value="Genomic_DNA"/>
</dbReference>